<name>W1NL22_AMBTC</name>
<feature type="compositionally biased region" description="Polar residues" evidence="1">
    <location>
        <begin position="26"/>
        <end position="44"/>
    </location>
</feature>
<organism evidence="2 3">
    <name type="scientific">Amborella trichopoda</name>
    <dbReference type="NCBI Taxonomy" id="13333"/>
    <lineage>
        <taxon>Eukaryota</taxon>
        <taxon>Viridiplantae</taxon>
        <taxon>Streptophyta</taxon>
        <taxon>Embryophyta</taxon>
        <taxon>Tracheophyta</taxon>
        <taxon>Spermatophyta</taxon>
        <taxon>Magnoliopsida</taxon>
        <taxon>Amborellales</taxon>
        <taxon>Amborellaceae</taxon>
        <taxon>Amborella</taxon>
    </lineage>
</organism>
<protein>
    <submittedName>
        <fullName evidence="2">Uncharacterized protein</fullName>
    </submittedName>
</protein>
<dbReference type="Proteomes" id="UP000017836">
    <property type="component" value="Unassembled WGS sequence"/>
</dbReference>
<proteinExistence type="predicted"/>
<evidence type="ECO:0000313" key="2">
    <source>
        <dbReference type="EMBL" id="ERM95920.1"/>
    </source>
</evidence>
<dbReference type="Gramene" id="ERM95920">
    <property type="protein sequence ID" value="ERM95920"/>
    <property type="gene ID" value="AMTR_s00060p00182040"/>
</dbReference>
<feature type="region of interest" description="Disordered" evidence="1">
    <location>
        <begin position="20"/>
        <end position="63"/>
    </location>
</feature>
<dbReference type="AlphaFoldDB" id="W1NL22"/>
<reference evidence="3" key="1">
    <citation type="journal article" date="2013" name="Science">
        <title>The Amborella genome and the evolution of flowering plants.</title>
        <authorList>
            <consortium name="Amborella Genome Project"/>
        </authorList>
    </citation>
    <scope>NUCLEOTIDE SEQUENCE [LARGE SCALE GENOMIC DNA]</scope>
</reference>
<dbReference type="EMBL" id="KI397373">
    <property type="protein sequence ID" value="ERM95920.1"/>
    <property type="molecule type" value="Genomic_DNA"/>
</dbReference>
<dbReference type="HOGENOM" id="CLU_2888744_0_0_1"/>
<evidence type="ECO:0000313" key="3">
    <source>
        <dbReference type="Proteomes" id="UP000017836"/>
    </source>
</evidence>
<keyword evidence="3" id="KW-1185">Reference proteome</keyword>
<gene>
    <name evidence="2" type="ORF">AMTR_s00060p00182040</name>
</gene>
<accession>W1NL22</accession>
<evidence type="ECO:0000256" key="1">
    <source>
        <dbReference type="SAM" id="MobiDB-lite"/>
    </source>
</evidence>
<sequence length="63" mass="6715">MVPFPLAQALVPLALSFRPPDELQSDQKSGGSANVASSIPTSVKPQDHHQVGNTLADMTKMTR</sequence>